<dbReference type="Proteomes" id="UP000002026">
    <property type="component" value="Chromosome"/>
</dbReference>
<keyword evidence="2" id="KW-1133">Transmembrane helix</keyword>
<evidence type="ECO:0000313" key="5">
    <source>
        <dbReference type="Proteomes" id="UP000002026"/>
    </source>
</evidence>
<accession>C7N379</accession>
<feature type="transmembrane region" description="Helical" evidence="2">
    <location>
        <begin position="194"/>
        <end position="215"/>
    </location>
</feature>
<dbReference type="SUPFAM" id="SSF103481">
    <property type="entry name" value="Multidrug resistance efflux transporter EmrE"/>
    <property type="match status" value="2"/>
</dbReference>
<protein>
    <submittedName>
        <fullName evidence="4">Predicted permease, DMT superfamily</fullName>
    </submittedName>
</protein>
<reference evidence="4 5" key="1">
    <citation type="journal article" date="2009" name="Stand. Genomic Sci.">
        <title>Complete genome sequence of Slackia heliotrinireducens type strain (RHS 1).</title>
        <authorList>
            <person name="Pukall R."/>
            <person name="Lapidus A."/>
            <person name="Nolan M."/>
            <person name="Copeland A."/>
            <person name="Glavina Del Rio T."/>
            <person name="Lucas S."/>
            <person name="Chen F."/>
            <person name="Tice H."/>
            <person name="Cheng J.F."/>
            <person name="Chertkov O."/>
            <person name="Bruce D."/>
            <person name="Goodwin L."/>
            <person name="Kuske C."/>
            <person name="Brettin T."/>
            <person name="Detter J.C."/>
            <person name="Han C."/>
            <person name="Pitluck S."/>
            <person name="Pati A."/>
            <person name="Mavrommatis K."/>
            <person name="Ivanova N."/>
            <person name="Ovchinnikova G."/>
            <person name="Chen A."/>
            <person name="Palaniappan K."/>
            <person name="Schneider S."/>
            <person name="Rohde M."/>
            <person name="Chain P."/>
            <person name="D'haeseleer P."/>
            <person name="Goker M."/>
            <person name="Bristow J."/>
            <person name="Eisen J.A."/>
            <person name="Markowitz V."/>
            <person name="Kyrpides N.C."/>
            <person name="Klenk H.P."/>
            <person name="Hugenholtz P."/>
        </authorList>
    </citation>
    <scope>NUCLEOTIDE SEQUENCE [LARGE SCALE GENOMIC DNA]</scope>
    <source>
        <strain evidence="5">ATCC 29202 / DSM 20476 / NCTC 11029 / RHS 1</strain>
    </source>
</reference>
<feature type="transmembrane region" description="Helical" evidence="2">
    <location>
        <begin position="138"/>
        <end position="156"/>
    </location>
</feature>
<feature type="transmembrane region" description="Helical" evidence="2">
    <location>
        <begin position="162"/>
        <end position="182"/>
    </location>
</feature>
<evidence type="ECO:0000259" key="3">
    <source>
        <dbReference type="Pfam" id="PF00892"/>
    </source>
</evidence>
<dbReference type="RefSeq" id="WP_012797705.1">
    <property type="nucleotide sequence ID" value="NC_013165.1"/>
</dbReference>
<proteinExistence type="inferred from homology"/>
<dbReference type="Pfam" id="PF00892">
    <property type="entry name" value="EamA"/>
    <property type="match status" value="2"/>
</dbReference>
<comment type="similarity">
    <text evidence="1">Belongs to the EamA transporter family.</text>
</comment>
<keyword evidence="2" id="KW-0812">Transmembrane</keyword>
<feature type="transmembrane region" description="Helical" evidence="2">
    <location>
        <begin position="107"/>
        <end position="129"/>
    </location>
</feature>
<gene>
    <name evidence="4" type="ordered locus">Shel_05410</name>
</gene>
<dbReference type="GO" id="GO:0016020">
    <property type="term" value="C:membrane"/>
    <property type="evidence" value="ECO:0007669"/>
    <property type="project" value="InterPro"/>
</dbReference>
<evidence type="ECO:0000256" key="1">
    <source>
        <dbReference type="ARBA" id="ARBA00007362"/>
    </source>
</evidence>
<keyword evidence="5" id="KW-1185">Reference proteome</keyword>
<feature type="transmembrane region" description="Helical" evidence="2">
    <location>
        <begin position="80"/>
        <end position="101"/>
    </location>
</feature>
<dbReference type="Gene3D" id="1.10.3730.20">
    <property type="match status" value="2"/>
</dbReference>
<feature type="transmembrane region" description="Helical" evidence="2">
    <location>
        <begin position="283"/>
        <end position="302"/>
    </location>
</feature>
<dbReference type="PANTHER" id="PTHR22911:SF79">
    <property type="entry name" value="MOBA-LIKE NTP TRANSFERASE DOMAIN-CONTAINING PROTEIN"/>
    <property type="match status" value="1"/>
</dbReference>
<dbReference type="eggNOG" id="COG0697">
    <property type="taxonomic scope" value="Bacteria"/>
</dbReference>
<feature type="domain" description="EamA" evidence="3">
    <location>
        <begin position="20"/>
        <end position="151"/>
    </location>
</feature>
<feature type="domain" description="EamA" evidence="3">
    <location>
        <begin position="165"/>
        <end position="298"/>
    </location>
</feature>
<name>C7N379_SLAHD</name>
<feature type="transmembrane region" description="Helical" evidence="2">
    <location>
        <begin position="258"/>
        <end position="277"/>
    </location>
</feature>
<keyword evidence="2" id="KW-0472">Membrane</keyword>
<organism evidence="4 5">
    <name type="scientific">Slackia heliotrinireducens (strain ATCC 29202 / DSM 20476 / NCTC 11029 / RHS 1)</name>
    <name type="common">Peptococcus heliotrinreducens</name>
    <dbReference type="NCBI Taxonomy" id="471855"/>
    <lineage>
        <taxon>Bacteria</taxon>
        <taxon>Bacillati</taxon>
        <taxon>Actinomycetota</taxon>
        <taxon>Coriobacteriia</taxon>
        <taxon>Eggerthellales</taxon>
        <taxon>Eggerthellaceae</taxon>
        <taxon>Slackia</taxon>
    </lineage>
</organism>
<dbReference type="HOGENOM" id="CLU_033863_9_1_11"/>
<dbReference type="KEGG" id="shi:Shel_05410"/>
<dbReference type="InterPro" id="IPR000620">
    <property type="entry name" value="EamA_dom"/>
</dbReference>
<sequence>MSNGAEHTQAAGAIEKVAPLFVLLAATLWGTMGIFVHGLDEAGLQTMDKVFLRSLVAVAMIAAYMLAFDRSAFKVRPRDLWCFFGTGICSMVFFNFCYFQTIMHVSMSLAAVLLYTAPAFVLVMSHFLFSESLTGRKILVLAIVFVGCVLATGALGGDLSVAPQWVLVGLGAGFGYALYSIFGRFALDKGYSSATITLYTFVFATAGSALGAHPVQDVALVASDGGLFLLILALGLVNTVLPYILYNNGLKHMDTGKAAILATIEPVAATLFGIAFFGEVPSLAGVIGMAMVIGGIVLQSLSEGRDGEAINR</sequence>
<evidence type="ECO:0000256" key="2">
    <source>
        <dbReference type="SAM" id="Phobius"/>
    </source>
</evidence>
<dbReference type="EMBL" id="CP001684">
    <property type="protein sequence ID" value="ACV21600.1"/>
    <property type="molecule type" value="Genomic_DNA"/>
</dbReference>
<dbReference type="PANTHER" id="PTHR22911">
    <property type="entry name" value="ACYL-MALONYL CONDENSING ENZYME-RELATED"/>
    <property type="match status" value="1"/>
</dbReference>
<dbReference type="AlphaFoldDB" id="C7N379"/>
<feature type="transmembrane region" description="Helical" evidence="2">
    <location>
        <begin position="20"/>
        <end position="38"/>
    </location>
</feature>
<feature type="transmembrane region" description="Helical" evidence="2">
    <location>
        <begin position="50"/>
        <end position="68"/>
    </location>
</feature>
<evidence type="ECO:0000313" key="4">
    <source>
        <dbReference type="EMBL" id="ACV21600.1"/>
    </source>
</evidence>
<dbReference type="InterPro" id="IPR037185">
    <property type="entry name" value="EmrE-like"/>
</dbReference>
<dbReference type="STRING" id="471855.Shel_05410"/>
<feature type="transmembrane region" description="Helical" evidence="2">
    <location>
        <begin position="227"/>
        <end position="246"/>
    </location>
</feature>